<reference evidence="6" key="1">
    <citation type="journal article" date="2021" name="Open Biol.">
        <title>Shared evolutionary footprints suggest mitochondrial oxidative damage underlies multiple complex I losses in fungi.</title>
        <authorList>
            <person name="Schikora-Tamarit M.A."/>
            <person name="Marcet-Houben M."/>
            <person name="Nosek J."/>
            <person name="Gabaldon T."/>
        </authorList>
    </citation>
    <scope>NUCLEOTIDE SEQUENCE</scope>
    <source>
        <strain evidence="6">CBS6341</strain>
    </source>
</reference>
<name>A0A9P8TEN3_9ASCO</name>
<keyword evidence="4" id="KW-0788">Thiol protease</keyword>
<feature type="domain" description="Ubiquitin-like protease family profile" evidence="5">
    <location>
        <begin position="186"/>
        <end position="361"/>
    </location>
</feature>
<dbReference type="PANTHER" id="PTHR46468:SF1">
    <property type="entry name" value="SENTRIN-SPECIFIC PROTEASE 8"/>
    <property type="match status" value="1"/>
</dbReference>
<organism evidence="6 7">
    <name type="scientific">Wickerhamomyces mucosus</name>
    <dbReference type="NCBI Taxonomy" id="1378264"/>
    <lineage>
        <taxon>Eukaryota</taxon>
        <taxon>Fungi</taxon>
        <taxon>Dikarya</taxon>
        <taxon>Ascomycota</taxon>
        <taxon>Saccharomycotina</taxon>
        <taxon>Saccharomycetes</taxon>
        <taxon>Phaffomycetales</taxon>
        <taxon>Wickerhamomycetaceae</taxon>
        <taxon>Wickerhamomyces</taxon>
    </lineage>
</organism>
<dbReference type="GO" id="GO:0019784">
    <property type="term" value="F:deNEDDylase activity"/>
    <property type="evidence" value="ECO:0007669"/>
    <property type="project" value="InterPro"/>
</dbReference>
<dbReference type="InterPro" id="IPR003653">
    <property type="entry name" value="Peptidase_C48_C"/>
</dbReference>
<keyword evidence="7" id="KW-1185">Reference proteome</keyword>
<evidence type="ECO:0000313" key="7">
    <source>
        <dbReference type="Proteomes" id="UP000769528"/>
    </source>
</evidence>
<dbReference type="OrthoDB" id="5065855at2759"/>
<sequence>MLKVVYQPYKGYCIPKGKLSDKYIEDFHNDEKIVTNGFDKFNWSNEEPYTIDTGLDQDQELIESDANDSLYQDEAKIHLNHEIVDKVKPNSLSVAKQLTVSTNELSTKMNRKVKLKSKRLSKKEKKSLKNVKEDKNKNYEFNHNSDVSKVKQLNSLYKEILNIFQKSNDNLKNVTDDTKILQFFDISIYKEDLYNLKDDEWLNDNNISFIFEYLERYQLQRFHDDKLISPTSIILLRPSMVYLLANTPDPAKNLKGVLPPLESANLIFLPINDNDDVEAVGSGSHWSLVIISLLDRKAMIYDTLDKSNNREAADVIKKIIEYLNNDRFNEQFFQLEEVEKTPQQLNGSDCGILISQITGFLLSRALDLKHLENFYLNFDLNNVNISSIDGRIFVMGTILNILKFKQKEND</sequence>
<evidence type="ECO:0000256" key="1">
    <source>
        <dbReference type="ARBA" id="ARBA00005234"/>
    </source>
</evidence>
<dbReference type="PROSITE" id="PS50600">
    <property type="entry name" value="ULP_PROTEASE"/>
    <property type="match status" value="1"/>
</dbReference>
<evidence type="ECO:0000256" key="2">
    <source>
        <dbReference type="ARBA" id="ARBA00022670"/>
    </source>
</evidence>
<dbReference type="EMBL" id="JAEUBF010000681">
    <property type="protein sequence ID" value="KAH3676081.1"/>
    <property type="molecule type" value="Genomic_DNA"/>
</dbReference>
<accession>A0A9P8TEN3</accession>
<dbReference type="Proteomes" id="UP000769528">
    <property type="component" value="Unassembled WGS sequence"/>
</dbReference>
<dbReference type="SUPFAM" id="SSF54001">
    <property type="entry name" value="Cysteine proteinases"/>
    <property type="match status" value="1"/>
</dbReference>
<evidence type="ECO:0000313" key="6">
    <source>
        <dbReference type="EMBL" id="KAH3676081.1"/>
    </source>
</evidence>
<comment type="similarity">
    <text evidence="1">Belongs to the peptidase C48 family.</text>
</comment>
<evidence type="ECO:0000259" key="5">
    <source>
        <dbReference type="PROSITE" id="PS50600"/>
    </source>
</evidence>
<proteinExistence type="inferred from homology"/>
<dbReference type="GO" id="GO:0008234">
    <property type="term" value="F:cysteine-type peptidase activity"/>
    <property type="evidence" value="ECO:0007669"/>
    <property type="project" value="UniProtKB-KW"/>
</dbReference>
<protein>
    <recommendedName>
        <fullName evidence="5">Ubiquitin-like protease family profile domain-containing protein</fullName>
    </recommendedName>
</protein>
<evidence type="ECO:0000256" key="3">
    <source>
        <dbReference type="ARBA" id="ARBA00022801"/>
    </source>
</evidence>
<evidence type="ECO:0000256" key="4">
    <source>
        <dbReference type="ARBA" id="ARBA00022807"/>
    </source>
</evidence>
<keyword evidence="3" id="KW-0378">Hydrolase</keyword>
<dbReference type="InterPro" id="IPR038765">
    <property type="entry name" value="Papain-like_cys_pep_sf"/>
</dbReference>
<dbReference type="Pfam" id="PF02902">
    <property type="entry name" value="Peptidase_C48"/>
    <property type="match status" value="1"/>
</dbReference>
<keyword evidence="2" id="KW-0645">Protease</keyword>
<dbReference type="GO" id="GO:0000338">
    <property type="term" value="P:protein deneddylation"/>
    <property type="evidence" value="ECO:0007669"/>
    <property type="project" value="TreeGrafter"/>
</dbReference>
<comment type="caution">
    <text evidence="6">The sequence shown here is derived from an EMBL/GenBank/DDBJ whole genome shotgun (WGS) entry which is preliminary data.</text>
</comment>
<dbReference type="AlphaFoldDB" id="A0A9P8TEN3"/>
<dbReference type="PANTHER" id="PTHR46468">
    <property type="entry name" value="SENTRIN-SPECIFIC PROTEASE 8"/>
    <property type="match status" value="1"/>
</dbReference>
<dbReference type="InterPro" id="IPR044613">
    <property type="entry name" value="Nep1/2-like"/>
</dbReference>
<gene>
    <name evidence="6" type="ORF">WICMUC_002378</name>
</gene>
<dbReference type="Gene3D" id="3.40.395.10">
    <property type="entry name" value="Adenoviral Proteinase, Chain A"/>
    <property type="match status" value="1"/>
</dbReference>
<reference evidence="6" key="2">
    <citation type="submission" date="2021-01" db="EMBL/GenBank/DDBJ databases">
        <authorList>
            <person name="Schikora-Tamarit M.A."/>
        </authorList>
    </citation>
    <scope>NUCLEOTIDE SEQUENCE</scope>
    <source>
        <strain evidence="6">CBS6341</strain>
    </source>
</reference>
<dbReference type="GO" id="GO:0006508">
    <property type="term" value="P:proteolysis"/>
    <property type="evidence" value="ECO:0007669"/>
    <property type="project" value="UniProtKB-KW"/>
</dbReference>